<reference evidence="4 5" key="1">
    <citation type="submission" date="2016-11" db="EMBL/GenBank/DDBJ databases">
        <authorList>
            <person name="Jaros S."/>
            <person name="Januszkiewicz K."/>
            <person name="Wedrychowicz H."/>
        </authorList>
    </citation>
    <scope>NUCLEOTIDE SEQUENCE [LARGE SCALE GENOMIC DNA]</scope>
    <source>
        <strain evidence="4 5">DSM 19022</strain>
    </source>
</reference>
<dbReference type="PANTHER" id="PTHR36566">
    <property type="entry name" value="NICKEL INSERTION PROTEIN-RELATED"/>
    <property type="match status" value="1"/>
</dbReference>
<gene>
    <name evidence="2" type="primary">larC</name>
    <name evidence="4" type="ORF">SAMN02745176_00368</name>
</gene>
<feature type="region of interest" description="Disordered" evidence="3">
    <location>
        <begin position="69"/>
        <end position="95"/>
    </location>
</feature>
<evidence type="ECO:0000256" key="3">
    <source>
        <dbReference type="SAM" id="MobiDB-lite"/>
    </source>
</evidence>
<comment type="similarity">
    <text evidence="2">Belongs to the LarC family.</text>
</comment>
<dbReference type="Proteomes" id="UP000184442">
    <property type="component" value="Unassembled WGS sequence"/>
</dbReference>
<comment type="catalytic activity">
    <reaction evidence="2">
        <text>Ni(II)-pyridinium-3,5-bisthiocarboxylate mononucleotide = pyridinium-3,5-bisthiocarboxylate mononucleotide + Ni(2+)</text>
        <dbReference type="Rhea" id="RHEA:54784"/>
        <dbReference type="ChEBI" id="CHEBI:49786"/>
        <dbReference type="ChEBI" id="CHEBI:137372"/>
        <dbReference type="ChEBI" id="CHEBI:137373"/>
        <dbReference type="EC" id="4.99.1.12"/>
    </reaction>
</comment>
<evidence type="ECO:0000313" key="4">
    <source>
        <dbReference type="EMBL" id="SHI45919.1"/>
    </source>
</evidence>
<dbReference type="GO" id="GO:0051604">
    <property type="term" value="P:protein maturation"/>
    <property type="evidence" value="ECO:0007669"/>
    <property type="project" value="UniProtKB-UniRule"/>
</dbReference>
<keyword evidence="1 2" id="KW-0533">Nickel</keyword>
<dbReference type="OrthoDB" id="9765625at2"/>
<sequence>MRILYLDCSMGAAGDMLAAALLELLPNPEEFIKELNALDIPGVVFKNEPSVKCGITGTHMIVTVNGEEEESYDHHHEHHNHDHDHNHGHSHHHHNGLHDIEHIVRGHLALPRKVQDDVMAVYGLIAEAESHVHGVPVSEIHFHEVGTMDAIADITAVCMLMDRLAVDEVIVSPVHVGSGQVKCAHGILPVPAPATAYILRDVPIYGGAIRGELCTPTGAALLKHFATRFGSIPVMKTQSIGYGMGKKDFEAANCIRAMLGETDYAGDHICELSCNVDDMTGEAIGFAMDRLFEAGALDVYTIPIGMKKSRPGILINVMCRENDKKTIIQTIFKHTTTIGIRENMLRRYVLDRHMETVETAYGSVRCKVSSGYGVERKKYEYEDISSIAKENNLSMEAVLLKIEKK</sequence>
<dbReference type="STRING" id="1122184.SAMN02745176_00368"/>
<dbReference type="EMBL" id="FQZS01000003">
    <property type="protein sequence ID" value="SHI45919.1"/>
    <property type="molecule type" value="Genomic_DNA"/>
</dbReference>
<dbReference type="EC" id="4.99.1.12" evidence="2"/>
<dbReference type="HAMAP" id="MF_01074">
    <property type="entry name" value="LarC"/>
    <property type="match status" value="1"/>
</dbReference>
<keyword evidence="2" id="KW-0456">Lyase</keyword>
<dbReference type="NCBIfam" id="TIGR00299">
    <property type="entry name" value="nickel pincer cofactor biosynthesis protein LarC"/>
    <property type="match status" value="1"/>
</dbReference>
<dbReference type="InterPro" id="IPR002822">
    <property type="entry name" value="Ni_insertion"/>
</dbReference>
<dbReference type="PANTHER" id="PTHR36566:SF1">
    <property type="entry name" value="PYRIDINIUM-3,5-BISTHIOCARBOXYLIC ACID MONONUCLEOTIDE NICKEL INSERTION PROTEIN"/>
    <property type="match status" value="1"/>
</dbReference>
<dbReference type="RefSeq" id="WP_073023883.1">
    <property type="nucleotide sequence ID" value="NZ_FQZS01000003.1"/>
</dbReference>
<evidence type="ECO:0000313" key="5">
    <source>
        <dbReference type="Proteomes" id="UP000184442"/>
    </source>
</evidence>
<evidence type="ECO:0000256" key="1">
    <source>
        <dbReference type="ARBA" id="ARBA00022596"/>
    </source>
</evidence>
<comment type="function">
    <text evidence="2">Involved in the biosynthesis of a nickel-pincer cofactor ((SCS)Ni(II) pincer complex). Binds Ni(2+), and functions in nickel delivery to pyridinium-3,5-bisthiocarboxylic acid mononucleotide (P2TMN), to form the mature cofactor. Is thus probably required for the activation of nickel-pincer cofactor-dependent enzymes.</text>
</comment>
<dbReference type="Gene3D" id="3.30.70.1380">
    <property type="entry name" value="Transcriptional regulatory protein pf0864 domain like"/>
    <property type="match status" value="1"/>
</dbReference>
<evidence type="ECO:0000256" key="2">
    <source>
        <dbReference type="HAMAP-Rule" id="MF_01074"/>
    </source>
</evidence>
<name>A0A1M6BB08_9FIRM</name>
<dbReference type="AlphaFoldDB" id="A0A1M6BB08"/>
<dbReference type="Pfam" id="PF01969">
    <property type="entry name" value="Ni_insertion"/>
    <property type="match status" value="1"/>
</dbReference>
<keyword evidence="5" id="KW-1185">Reference proteome</keyword>
<proteinExistence type="inferred from homology"/>
<accession>A0A1M6BB08</accession>
<feature type="compositionally biased region" description="Basic and acidic residues" evidence="3">
    <location>
        <begin position="72"/>
        <end position="87"/>
    </location>
</feature>
<protein>
    <recommendedName>
        <fullName evidence="2">Pyridinium-3,5-bisthiocarboxylic acid mononucleotide nickel insertion protein</fullName>
        <shortName evidence="2">P2TMN nickel insertion protein</shortName>
        <ecNumber evidence="2">4.99.1.12</ecNumber>
    </recommendedName>
    <alternativeName>
        <fullName evidence="2">Nickel-pincer cofactor biosynthesis protein LarC</fullName>
    </alternativeName>
</protein>
<dbReference type="GO" id="GO:0016829">
    <property type="term" value="F:lyase activity"/>
    <property type="evidence" value="ECO:0007669"/>
    <property type="project" value="UniProtKB-UniRule"/>
</dbReference>
<organism evidence="4 5">
    <name type="scientific">Lutispora thermophila DSM 19022</name>
    <dbReference type="NCBI Taxonomy" id="1122184"/>
    <lineage>
        <taxon>Bacteria</taxon>
        <taxon>Bacillati</taxon>
        <taxon>Bacillota</taxon>
        <taxon>Clostridia</taxon>
        <taxon>Lutisporales</taxon>
        <taxon>Lutisporaceae</taxon>
        <taxon>Lutispora</taxon>
    </lineage>
</organism>
<dbReference type="GO" id="GO:0016151">
    <property type="term" value="F:nickel cation binding"/>
    <property type="evidence" value="ECO:0007669"/>
    <property type="project" value="UniProtKB-UniRule"/>
</dbReference>